<name>A0A937W7X3_UNCTE</name>
<dbReference type="AlphaFoldDB" id="A0A937W7X3"/>
<feature type="transmembrane region" description="Helical" evidence="1">
    <location>
        <begin position="144"/>
        <end position="168"/>
    </location>
</feature>
<dbReference type="Proteomes" id="UP000712673">
    <property type="component" value="Unassembled WGS sequence"/>
</dbReference>
<organism evidence="2 3">
    <name type="scientific">Tectimicrobiota bacterium</name>
    <dbReference type="NCBI Taxonomy" id="2528274"/>
    <lineage>
        <taxon>Bacteria</taxon>
        <taxon>Pseudomonadati</taxon>
        <taxon>Nitrospinota/Tectimicrobiota group</taxon>
        <taxon>Candidatus Tectimicrobiota</taxon>
    </lineage>
</organism>
<feature type="transmembrane region" description="Helical" evidence="1">
    <location>
        <begin position="222"/>
        <end position="240"/>
    </location>
</feature>
<keyword evidence="1" id="KW-0812">Transmembrane</keyword>
<accession>A0A937W7X3</accession>
<dbReference type="EMBL" id="VGLS01001188">
    <property type="protein sequence ID" value="MBM3227094.1"/>
    <property type="molecule type" value="Genomic_DNA"/>
</dbReference>
<gene>
    <name evidence="2" type="ORF">FJZ47_25280</name>
</gene>
<comment type="caution">
    <text evidence="2">The sequence shown here is derived from an EMBL/GenBank/DDBJ whole genome shotgun (WGS) entry which is preliminary data.</text>
</comment>
<evidence type="ECO:0000313" key="3">
    <source>
        <dbReference type="Proteomes" id="UP000712673"/>
    </source>
</evidence>
<keyword evidence="1" id="KW-0472">Membrane</keyword>
<feature type="transmembrane region" description="Helical" evidence="1">
    <location>
        <begin position="95"/>
        <end position="124"/>
    </location>
</feature>
<evidence type="ECO:0000256" key="1">
    <source>
        <dbReference type="SAM" id="Phobius"/>
    </source>
</evidence>
<feature type="transmembrane region" description="Helical" evidence="1">
    <location>
        <begin position="270"/>
        <end position="292"/>
    </location>
</feature>
<proteinExistence type="predicted"/>
<reference evidence="2" key="1">
    <citation type="submission" date="2019-03" db="EMBL/GenBank/DDBJ databases">
        <title>Lake Tanganyika Metagenome-Assembled Genomes (MAGs).</title>
        <authorList>
            <person name="Tran P."/>
        </authorList>
    </citation>
    <scope>NUCLEOTIDE SEQUENCE</scope>
    <source>
        <strain evidence="2">K_DeepCast_65m_m2_066</strain>
    </source>
</reference>
<keyword evidence="1" id="KW-1133">Transmembrane helix</keyword>
<sequence>MHPLTTWLALAGSIWALFALAEDRLSPPQRQQVTHWLRGQTPHWPDTFLAVYDSVFGQPGFSGARFLRACIASQITAFLALCLSGVYYPGTAGLMLLVLGLYAPALCGGLALMSLLPGYVSLVLHRALLERLSHSHAPQYQGSWTLLASLATGLCALLACYLSFLVVVLCSQADLLRRPVAWIVGYVEFSLKTPGGSLSALYEALFLQPIIVPGVAFPSFGIWLYAPCFPFVWALLYRLAGRLIRSASARGYWQTTAPPLGLLDIDTRPLHTLGAVAVGGVSLLYWGTLAWYSW</sequence>
<protein>
    <submittedName>
        <fullName evidence="2">Uncharacterized protein</fullName>
    </submittedName>
</protein>
<evidence type="ECO:0000313" key="2">
    <source>
        <dbReference type="EMBL" id="MBM3227094.1"/>
    </source>
</evidence>
<feature type="transmembrane region" description="Helical" evidence="1">
    <location>
        <begin position="66"/>
        <end position="88"/>
    </location>
</feature>